<proteinExistence type="predicted"/>
<dbReference type="EMBL" id="JAPKNK010000002">
    <property type="protein sequence ID" value="MCX5569129.1"/>
    <property type="molecule type" value="Genomic_DNA"/>
</dbReference>
<dbReference type="RefSeq" id="WP_266338080.1">
    <property type="nucleotide sequence ID" value="NZ_JAPKNK010000002.1"/>
</dbReference>
<evidence type="ECO:0000313" key="3">
    <source>
        <dbReference type="Proteomes" id="UP001144805"/>
    </source>
</evidence>
<comment type="caution">
    <text evidence="2">The sequence shown here is derived from an EMBL/GenBank/DDBJ whole genome shotgun (WGS) entry which is preliminary data.</text>
</comment>
<dbReference type="Pfam" id="PF11064">
    <property type="entry name" value="DUF2865"/>
    <property type="match status" value="1"/>
</dbReference>
<keyword evidence="3" id="KW-1185">Reference proteome</keyword>
<accession>A0A9X3E0M2</accession>
<feature type="region of interest" description="Disordered" evidence="1">
    <location>
        <begin position="293"/>
        <end position="335"/>
    </location>
</feature>
<gene>
    <name evidence="2" type="ORF">OSH07_07975</name>
</gene>
<dbReference type="AlphaFoldDB" id="A0A9X3E0M2"/>
<evidence type="ECO:0000256" key="1">
    <source>
        <dbReference type="SAM" id="MobiDB-lite"/>
    </source>
</evidence>
<dbReference type="InterPro" id="IPR021293">
    <property type="entry name" value="DUF2865"/>
</dbReference>
<protein>
    <submittedName>
        <fullName evidence="2">DUF2865 domain-containing protein</fullName>
    </submittedName>
</protein>
<reference evidence="2" key="1">
    <citation type="submission" date="2022-11" db="EMBL/GenBank/DDBJ databases">
        <title>Biodiversity and phylogenetic relationships of bacteria.</title>
        <authorList>
            <person name="Machado R.A.R."/>
            <person name="Bhat A."/>
            <person name="Loulou A."/>
            <person name="Kallel S."/>
        </authorList>
    </citation>
    <scope>NUCLEOTIDE SEQUENCE</scope>
    <source>
        <strain evidence="2">K-TC2</strain>
    </source>
</reference>
<evidence type="ECO:0000313" key="2">
    <source>
        <dbReference type="EMBL" id="MCX5569129.1"/>
    </source>
</evidence>
<dbReference type="Proteomes" id="UP001144805">
    <property type="component" value="Unassembled WGS sequence"/>
</dbReference>
<name>A0A9X3E0M2_9HYPH</name>
<sequence>MILLAGAATAEAASSVCTRLEGRLASLQRSQGASAGKAASQDNAINQQRAALNAANAEARRAGCKGGFLMFKSTSAAPQCSGILKRINAIQANLNRLEQRRSASAFDPNASARQRSDILQQLALNDCGPQYAAYAQQRPRNFLERLFNPENRVYDTQQVARVPAVAERDPGYSSGETERGFGGGSYRTLCVRTCDGYYFPISFSTRRSNFATDEQVCQQMCPGTNVALYAHRNPGQNSGDARSTTDETPYSALPTAFAYRTSFNPGCTCGSPSSVAAFTGGYSASTLATETALSEPMPPVPGTAPPTGEDPETLANRAGGLDPDSLGTASVETPVANLAPPRQAGVLRRVGPSYFYAAQ</sequence>
<organism evidence="2 3">
    <name type="scientific">Kaistia nematophila</name>
    <dbReference type="NCBI Taxonomy" id="2994654"/>
    <lineage>
        <taxon>Bacteria</taxon>
        <taxon>Pseudomonadati</taxon>
        <taxon>Pseudomonadota</taxon>
        <taxon>Alphaproteobacteria</taxon>
        <taxon>Hyphomicrobiales</taxon>
        <taxon>Kaistiaceae</taxon>
        <taxon>Kaistia</taxon>
    </lineage>
</organism>